<feature type="compositionally biased region" description="Basic and acidic residues" evidence="1">
    <location>
        <begin position="13"/>
        <end position="26"/>
    </location>
</feature>
<evidence type="ECO:0000313" key="3">
    <source>
        <dbReference type="Proteomes" id="UP000608154"/>
    </source>
</evidence>
<evidence type="ECO:0000256" key="1">
    <source>
        <dbReference type="SAM" id="MobiDB-lite"/>
    </source>
</evidence>
<dbReference type="Proteomes" id="UP000608154">
    <property type="component" value="Unassembled WGS sequence"/>
</dbReference>
<reference evidence="2" key="1">
    <citation type="journal article" date="2014" name="Int. J. Syst. Evol. Microbiol.">
        <title>Complete genome sequence of Corynebacterium casei LMG S-19264T (=DSM 44701T), isolated from a smear-ripened cheese.</title>
        <authorList>
            <consortium name="US DOE Joint Genome Institute (JGI-PGF)"/>
            <person name="Walter F."/>
            <person name="Albersmeier A."/>
            <person name="Kalinowski J."/>
            <person name="Ruckert C."/>
        </authorList>
    </citation>
    <scope>NUCLEOTIDE SEQUENCE</scope>
    <source>
        <strain evidence="2">CGMCC 1.15095</strain>
    </source>
</reference>
<gene>
    <name evidence="2" type="ORF">GCM10011494_12330</name>
</gene>
<sequence length="65" mass="6915">MPDKGSPAWGNKNEGKFDCGWDREQGPAKQTPDARAPARARHRGGRVPAGRAGAIRPFHAAAPDP</sequence>
<organism evidence="2 3">
    <name type="scientific">Novosphingobium endophyticum</name>
    <dbReference type="NCBI Taxonomy" id="1955250"/>
    <lineage>
        <taxon>Bacteria</taxon>
        <taxon>Pseudomonadati</taxon>
        <taxon>Pseudomonadota</taxon>
        <taxon>Alphaproteobacteria</taxon>
        <taxon>Sphingomonadales</taxon>
        <taxon>Sphingomonadaceae</taxon>
        <taxon>Novosphingobium</taxon>
    </lineage>
</organism>
<dbReference type="EMBL" id="BMHK01000006">
    <property type="protein sequence ID" value="GGB95382.1"/>
    <property type="molecule type" value="Genomic_DNA"/>
</dbReference>
<proteinExistence type="predicted"/>
<comment type="caution">
    <text evidence="2">The sequence shown here is derived from an EMBL/GenBank/DDBJ whole genome shotgun (WGS) entry which is preliminary data.</text>
</comment>
<evidence type="ECO:0000313" key="2">
    <source>
        <dbReference type="EMBL" id="GGB95382.1"/>
    </source>
</evidence>
<dbReference type="AlphaFoldDB" id="A0A916TQU0"/>
<protein>
    <submittedName>
        <fullName evidence="2">Uncharacterized protein</fullName>
    </submittedName>
</protein>
<accession>A0A916TQU0</accession>
<keyword evidence="3" id="KW-1185">Reference proteome</keyword>
<name>A0A916TQU0_9SPHN</name>
<reference evidence="2" key="2">
    <citation type="submission" date="2020-09" db="EMBL/GenBank/DDBJ databases">
        <authorList>
            <person name="Sun Q."/>
            <person name="Zhou Y."/>
        </authorList>
    </citation>
    <scope>NUCLEOTIDE SEQUENCE</scope>
    <source>
        <strain evidence="2">CGMCC 1.15095</strain>
    </source>
</reference>
<feature type="compositionally biased region" description="Low complexity" evidence="1">
    <location>
        <begin position="46"/>
        <end position="57"/>
    </location>
</feature>
<feature type="region of interest" description="Disordered" evidence="1">
    <location>
        <begin position="1"/>
        <end position="65"/>
    </location>
</feature>